<proteinExistence type="predicted"/>
<protein>
    <submittedName>
        <fullName evidence="2">Uncharacterized protein</fullName>
    </submittedName>
</protein>
<reference evidence="2" key="1">
    <citation type="submission" date="2021-02" db="EMBL/GenBank/DDBJ databases">
        <authorList>
            <person name="Steward A R."/>
        </authorList>
    </citation>
    <scope>NUCLEOTIDE SEQUENCE</scope>
</reference>
<dbReference type="Proteomes" id="UP000663880">
    <property type="component" value="Unassembled WGS sequence"/>
</dbReference>
<keyword evidence="3" id="KW-1185">Reference proteome</keyword>
<name>A0A821QJU9_9NEOP</name>
<dbReference type="AlphaFoldDB" id="A0A821QJU9"/>
<feature type="chain" id="PRO_5032294682" evidence="1">
    <location>
        <begin position="18"/>
        <end position="94"/>
    </location>
</feature>
<evidence type="ECO:0000313" key="2">
    <source>
        <dbReference type="EMBL" id="CAF4823641.1"/>
    </source>
</evidence>
<evidence type="ECO:0000256" key="1">
    <source>
        <dbReference type="SAM" id="SignalP"/>
    </source>
</evidence>
<sequence>MRWYIFSALALISVVCGQEIPETCLSVDPEPYLLFGTKTAYTFSNRGVPVVRSHEVPGNVFVDIPKYKGPELLKQNMKVSQSQWRGTANCPQLP</sequence>
<gene>
    <name evidence="2" type="ORF">PMACD_LOCUS4772</name>
</gene>
<organism evidence="2 3">
    <name type="scientific">Pieris macdunnoughi</name>
    <dbReference type="NCBI Taxonomy" id="345717"/>
    <lineage>
        <taxon>Eukaryota</taxon>
        <taxon>Metazoa</taxon>
        <taxon>Ecdysozoa</taxon>
        <taxon>Arthropoda</taxon>
        <taxon>Hexapoda</taxon>
        <taxon>Insecta</taxon>
        <taxon>Pterygota</taxon>
        <taxon>Neoptera</taxon>
        <taxon>Endopterygota</taxon>
        <taxon>Lepidoptera</taxon>
        <taxon>Glossata</taxon>
        <taxon>Ditrysia</taxon>
        <taxon>Papilionoidea</taxon>
        <taxon>Pieridae</taxon>
        <taxon>Pierinae</taxon>
        <taxon>Pieris</taxon>
    </lineage>
</organism>
<keyword evidence="1" id="KW-0732">Signal</keyword>
<accession>A0A821QJU9</accession>
<dbReference type="EMBL" id="CAJOBZ010000008">
    <property type="protein sequence ID" value="CAF4823641.1"/>
    <property type="molecule type" value="Genomic_DNA"/>
</dbReference>
<dbReference type="OrthoDB" id="7378709at2759"/>
<comment type="caution">
    <text evidence="2">The sequence shown here is derived from an EMBL/GenBank/DDBJ whole genome shotgun (WGS) entry which is preliminary data.</text>
</comment>
<feature type="signal peptide" evidence="1">
    <location>
        <begin position="1"/>
        <end position="17"/>
    </location>
</feature>
<evidence type="ECO:0000313" key="3">
    <source>
        <dbReference type="Proteomes" id="UP000663880"/>
    </source>
</evidence>